<comment type="caution">
    <text evidence="1">The sequence shown here is derived from an EMBL/GenBank/DDBJ whole genome shotgun (WGS) entry which is preliminary data.</text>
</comment>
<sequence>MTRTIAVFFSIHTEVKPAYSQFDKPHVSIIDCKRSHSMSVKEEINDRAYNGEQTPAI</sequence>
<dbReference type="AlphaFoldDB" id="A0A8B5YG57"/>
<evidence type="ECO:0000313" key="2">
    <source>
        <dbReference type="Proteomes" id="UP000435910"/>
    </source>
</evidence>
<evidence type="ECO:0000313" key="1">
    <source>
        <dbReference type="EMBL" id="TWL31817.1"/>
    </source>
</evidence>
<organism evidence="1 2">
    <name type="scientific">Bacillus licheniformis</name>
    <dbReference type="NCBI Taxonomy" id="1402"/>
    <lineage>
        <taxon>Bacteria</taxon>
        <taxon>Bacillati</taxon>
        <taxon>Bacillota</taxon>
        <taxon>Bacilli</taxon>
        <taxon>Bacillales</taxon>
        <taxon>Bacillaceae</taxon>
        <taxon>Bacillus</taxon>
    </lineage>
</organism>
<accession>A0A8B5YG57</accession>
<dbReference type="EMBL" id="NILC01000010">
    <property type="protein sequence ID" value="TWL31817.1"/>
    <property type="molecule type" value="Genomic_DNA"/>
</dbReference>
<protein>
    <submittedName>
        <fullName evidence="1">Uncharacterized protein</fullName>
    </submittedName>
</protein>
<gene>
    <name evidence="1" type="ORF">CHCC16736_0985</name>
</gene>
<proteinExistence type="predicted"/>
<dbReference type="Proteomes" id="UP000435910">
    <property type="component" value="Unassembled WGS sequence"/>
</dbReference>
<reference evidence="1 2" key="1">
    <citation type="submission" date="2019-06" db="EMBL/GenBank/DDBJ databases">
        <title>Genome sequence analysis of &gt;100 Bacillus licheniformis strains suggests intrinsic resistance to this species.</title>
        <authorList>
            <person name="Wels M."/>
            <person name="Siezen R.J."/>
            <person name="Johansen E."/>
            <person name="Stuer-Lauridsen B."/>
            <person name="Bjerre K."/>
            <person name="Nielsen B.K.K."/>
        </authorList>
    </citation>
    <scope>NUCLEOTIDE SEQUENCE [LARGE SCALE GENOMIC DNA]</scope>
    <source>
        <strain evidence="1 2">BAC-16736</strain>
    </source>
</reference>
<name>A0A8B5YG57_BACLI</name>